<dbReference type="PROSITE" id="PS51257">
    <property type="entry name" value="PROKAR_LIPOPROTEIN"/>
    <property type="match status" value="1"/>
</dbReference>
<dbReference type="InterPro" id="IPR058647">
    <property type="entry name" value="BSH_CzcB-like"/>
</dbReference>
<evidence type="ECO:0000259" key="2">
    <source>
        <dbReference type="Pfam" id="PF25954"/>
    </source>
</evidence>
<dbReference type="Pfam" id="PF25954">
    <property type="entry name" value="Beta-barrel_RND_2"/>
    <property type="match status" value="1"/>
</dbReference>
<comment type="caution">
    <text evidence="5">The sequence shown here is derived from an EMBL/GenBank/DDBJ whole genome shotgun (WGS) entry which is preliminary data.</text>
</comment>
<dbReference type="NCBIfam" id="TIGR01730">
    <property type="entry name" value="RND_mfp"/>
    <property type="match status" value="1"/>
</dbReference>
<evidence type="ECO:0000259" key="4">
    <source>
        <dbReference type="Pfam" id="PF25989"/>
    </source>
</evidence>
<proteinExistence type="inferred from homology"/>
<dbReference type="Proteomes" id="UP001203423">
    <property type="component" value="Unassembled WGS sequence"/>
</dbReference>
<evidence type="ECO:0000313" key="6">
    <source>
        <dbReference type="Proteomes" id="UP001203423"/>
    </source>
</evidence>
<dbReference type="Gene3D" id="2.40.50.100">
    <property type="match status" value="1"/>
</dbReference>
<dbReference type="RefSeq" id="WP_248941874.1">
    <property type="nucleotide sequence ID" value="NZ_JAKIKS010000090.1"/>
</dbReference>
<dbReference type="SUPFAM" id="SSF111369">
    <property type="entry name" value="HlyD-like secretion proteins"/>
    <property type="match status" value="1"/>
</dbReference>
<dbReference type="InterPro" id="IPR058637">
    <property type="entry name" value="YknX-like_C"/>
</dbReference>
<dbReference type="InterPro" id="IPR058792">
    <property type="entry name" value="Beta-barrel_RND_2"/>
</dbReference>
<keyword evidence="6" id="KW-1185">Reference proteome</keyword>
<dbReference type="PANTHER" id="PTHR30469:SF38">
    <property type="entry name" value="HLYD FAMILY SECRETION PROTEIN"/>
    <property type="match status" value="1"/>
</dbReference>
<name>A0ABT0LH44_9GAMM</name>
<accession>A0ABT0LH44</accession>
<dbReference type="Gene3D" id="2.40.420.20">
    <property type="match status" value="1"/>
</dbReference>
<evidence type="ECO:0000259" key="3">
    <source>
        <dbReference type="Pfam" id="PF25973"/>
    </source>
</evidence>
<dbReference type="Gene3D" id="1.10.287.470">
    <property type="entry name" value="Helix hairpin bin"/>
    <property type="match status" value="1"/>
</dbReference>
<protein>
    <submittedName>
        <fullName evidence="5">Efflux RND transporter periplasmic adaptor subunit</fullName>
    </submittedName>
</protein>
<dbReference type="PANTHER" id="PTHR30469">
    <property type="entry name" value="MULTIDRUG RESISTANCE PROTEIN MDTA"/>
    <property type="match status" value="1"/>
</dbReference>
<feature type="domain" description="CzcB-like barrel-sandwich hybrid" evidence="3">
    <location>
        <begin position="63"/>
        <end position="189"/>
    </location>
</feature>
<dbReference type="Pfam" id="PF25989">
    <property type="entry name" value="YknX_C"/>
    <property type="match status" value="1"/>
</dbReference>
<reference evidence="5 6" key="1">
    <citation type="submission" date="2022-01" db="EMBL/GenBank/DDBJ databases">
        <title>Whole genome-based taxonomy of the Shewanellaceae.</title>
        <authorList>
            <person name="Martin-Rodriguez A.J."/>
        </authorList>
    </citation>
    <scope>NUCLEOTIDE SEQUENCE [LARGE SCALE GENOMIC DNA]</scope>
    <source>
        <strain evidence="5 6">DSM 17177</strain>
    </source>
</reference>
<evidence type="ECO:0000313" key="5">
    <source>
        <dbReference type="EMBL" id="MCL1126486.1"/>
    </source>
</evidence>
<evidence type="ECO:0000256" key="1">
    <source>
        <dbReference type="ARBA" id="ARBA00009477"/>
    </source>
</evidence>
<dbReference type="Gene3D" id="2.40.30.170">
    <property type="match status" value="1"/>
</dbReference>
<feature type="domain" description="YknX-like C-terminal permuted SH3-like" evidence="4">
    <location>
        <begin position="275"/>
        <end position="341"/>
    </location>
</feature>
<dbReference type="InterPro" id="IPR006143">
    <property type="entry name" value="RND_pump_MFP"/>
</dbReference>
<sequence length="354" mass="39633">MSHHSQRHTLLAFILVTLLSACGDPDIATAEPEYAIPVKTHTAKQDDVSSFYNTTAILEAPEEARVVTRLTGLINQLTVEEGDKVIQGQILAVLDAKRQEYDLAHLQAETQIIQQELQRLKKIKNKQFVSADSMAKLEYKLLSARAKRDLAQLQVSESLIRSPINGVIAKRSVKVGNMAQEFDELFYVVNQDKLHAILHLPEAQLPHLRIGQTAKIYTSHQKDIALNADVLRISPIIDTQSGTFKVTLQIPNPQAQLKAGMFTRVEIRYDTHKDVITVPYEAIIDQDNHYSIYVVNGKNVSKRQVNIGYQENNKVEILNGVEIGEKVVTHGQHNLKDQSLVEIINPLTLASSQS</sequence>
<organism evidence="5 6">
    <name type="scientific">Shewanella surugensis</name>
    <dbReference type="NCBI Taxonomy" id="212020"/>
    <lineage>
        <taxon>Bacteria</taxon>
        <taxon>Pseudomonadati</taxon>
        <taxon>Pseudomonadota</taxon>
        <taxon>Gammaproteobacteria</taxon>
        <taxon>Alteromonadales</taxon>
        <taxon>Shewanellaceae</taxon>
        <taxon>Shewanella</taxon>
    </lineage>
</organism>
<comment type="similarity">
    <text evidence="1">Belongs to the membrane fusion protein (MFP) (TC 8.A.1) family.</text>
</comment>
<dbReference type="EMBL" id="JAKIKS010000090">
    <property type="protein sequence ID" value="MCL1126486.1"/>
    <property type="molecule type" value="Genomic_DNA"/>
</dbReference>
<dbReference type="Pfam" id="PF25973">
    <property type="entry name" value="BSH_CzcB"/>
    <property type="match status" value="1"/>
</dbReference>
<feature type="domain" description="CusB-like beta-barrel" evidence="2">
    <location>
        <begin position="199"/>
        <end position="268"/>
    </location>
</feature>
<gene>
    <name evidence="5" type="ORF">L2764_18850</name>
</gene>